<dbReference type="RefSeq" id="WP_231004872.1">
    <property type="nucleotide sequence ID" value="NZ_JAJNEC010000005.1"/>
</dbReference>
<comment type="caution">
    <text evidence="7">The sequence shown here is derived from an EMBL/GenBank/DDBJ whole genome shotgun (WGS) entry which is preliminary data.</text>
</comment>
<dbReference type="PROSITE" id="PS00687">
    <property type="entry name" value="ALDEHYDE_DEHYDR_GLU"/>
    <property type="match status" value="1"/>
</dbReference>
<accession>A0ABS8PR96</accession>
<evidence type="ECO:0000256" key="3">
    <source>
        <dbReference type="PIRNR" id="PIRNR036492"/>
    </source>
</evidence>
<evidence type="ECO:0000313" key="7">
    <source>
        <dbReference type="EMBL" id="MCD2423611.1"/>
    </source>
</evidence>
<dbReference type="InterPro" id="IPR016161">
    <property type="entry name" value="Ald_DH/histidinol_DH"/>
</dbReference>
<organism evidence="7 8">
    <name type="scientific">Niabella pedocola</name>
    <dbReference type="NCBI Taxonomy" id="1752077"/>
    <lineage>
        <taxon>Bacteria</taxon>
        <taxon>Pseudomonadati</taxon>
        <taxon>Bacteroidota</taxon>
        <taxon>Chitinophagia</taxon>
        <taxon>Chitinophagales</taxon>
        <taxon>Chitinophagaceae</taxon>
        <taxon>Niabella</taxon>
    </lineage>
</organism>
<reference evidence="7 8" key="1">
    <citation type="submission" date="2021-11" db="EMBL/GenBank/DDBJ databases">
        <title>Genomic of Niabella pedocola.</title>
        <authorList>
            <person name="Wu T."/>
        </authorList>
    </citation>
    <scope>NUCLEOTIDE SEQUENCE [LARGE SCALE GENOMIC DNA]</scope>
    <source>
        <strain evidence="7 8">JCM 31011</strain>
    </source>
</reference>
<gene>
    <name evidence="7" type="ORF">LQ567_12620</name>
</gene>
<dbReference type="SUPFAM" id="SSF53720">
    <property type="entry name" value="ALDH-like"/>
    <property type="match status" value="1"/>
</dbReference>
<dbReference type="InterPro" id="IPR029510">
    <property type="entry name" value="Ald_DH_CS_GLU"/>
</dbReference>
<feature type="domain" description="Aldehyde dehydrogenase" evidence="6">
    <location>
        <begin position="14"/>
        <end position="428"/>
    </location>
</feature>
<evidence type="ECO:0000259" key="6">
    <source>
        <dbReference type="Pfam" id="PF00171"/>
    </source>
</evidence>
<dbReference type="Gene3D" id="3.40.605.10">
    <property type="entry name" value="Aldehyde Dehydrogenase, Chain A, domain 1"/>
    <property type="match status" value="1"/>
</dbReference>
<dbReference type="InterPro" id="IPR016163">
    <property type="entry name" value="Ald_DH_C"/>
</dbReference>
<dbReference type="Pfam" id="PF00171">
    <property type="entry name" value="Aldedh"/>
    <property type="match status" value="1"/>
</dbReference>
<dbReference type="Gene3D" id="3.40.309.10">
    <property type="entry name" value="Aldehyde Dehydrogenase, Chain A, domain 2"/>
    <property type="match status" value="1"/>
</dbReference>
<evidence type="ECO:0000256" key="2">
    <source>
        <dbReference type="ARBA" id="ARBA00023002"/>
    </source>
</evidence>
<evidence type="ECO:0000313" key="8">
    <source>
        <dbReference type="Proteomes" id="UP001199816"/>
    </source>
</evidence>
<comment type="similarity">
    <text evidence="1 3 5">Belongs to the aldehyde dehydrogenase family.</text>
</comment>
<dbReference type="EMBL" id="JAJNEC010000005">
    <property type="protein sequence ID" value="MCD2423611.1"/>
    <property type="molecule type" value="Genomic_DNA"/>
</dbReference>
<evidence type="ECO:0000256" key="5">
    <source>
        <dbReference type="RuleBase" id="RU003345"/>
    </source>
</evidence>
<keyword evidence="2 3" id="KW-0560">Oxidoreductase</keyword>
<dbReference type="PANTHER" id="PTHR43570">
    <property type="entry name" value="ALDEHYDE DEHYDROGENASE"/>
    <property type="match status" value="1"/>
</dbReference>
<keyword evidence="8" id="KW-1185">Reference proteome</keyword>
<evidence type="ECO:0000256" key="4">
    <source>
        <dbReference type="PROSITE-ProRule" id="PRU10007"/>
    </source>
</evidence>
<sequence>MTGLINELNSMRSFFHTGATRSIAFRKKQLQQLKESILRHEEALSNALFQDLHKSKEEVWITETGMVISEIDACIRSLNEWMAPQPVATNLVNMPGKSSILYEPLGLVLIIAPWNYPFQLLFMPLIGAIAAGNCVVLKPSELAAATEKVMGQIIGEAFPANYILYVPGEGVTLIPRLMDDFRYDHVFYTGSTMVGKIIYQKAAAQLTPVTLELGGKSPCVVTANATLKTAAKRIINIKFSNAGQMCITPDYLLVHHSVKEALIQLLKATILKFYGQHPISSYDYGRIINNRHFHRLKQLMNGQTILHGGEHNEEQLFIAPTLIDAPPMDAPVMKEEIFGPLLPVIGYETEEEALALIRQNENPLAFYVFTNDKKEADRWLQQVPFGGGCVNTAAMHYLNKNLPFGGRGNSGIGRYHGRFSFETFSHAKGILKARNWPDIPLAYPSLKGKLKTLKRVI</sequence>
<dbReference type="PIRSF" id="PIRSF036492">
    <property type="entry name" value="ALDH"/>
    <property type="match status" value="1"/>
</dbReference>
<protein>
    <recommendedName>
        <fullName evidence="3">Aldehyde dehydrogenase</fullName>
    </recommendedName>
</protein>
<feature type="active site" evidence="4">
    <location>
        <position position="212"/>
    </location>
</feature>
<dbReference type="PANTHER" id="PTHR43570:SF16">
    <property type="entry name" value="ALDEHYDE DEHYDROGENASE TYPE III, ISOFORM Q"/>
    <property type="match status" value="1"/>
</dbReference>
<proteinExistence type="inferred from homology"/>
<dbReference type="CDD" id="cd07136">
    <property type="entry name" value="ALDH_YwdH-P39616"/>
    <property type="match status" value="1"/>
</dbReference>
<dbReference type="InterPro" id="IPR015590">
    <property type="entry name" value="Aldehyde_DH_dom"/>
</dbReference>
<dbReference type="InterPro" id="IPR016162">
    <property type="entry name" value="Ald_DH_N"/>
</dbReference>
<dbReference type="InterPro" id="IPR012394">
    <property type="entry name" value="Aldehyde_DH_NAD(P)"/>
</dbReference>
<dbReference type="Proteomes" id="UP001199816">
    <property type="component" value="Unassembled WGS sequence"/>
</dbReference>
<name>A0ABS8PR96_9BACT</name>
<evidence type="ECO:0000256" key="1">
    <source>
        <dbReference type="ARBA" id="ARBA00009986"/>
    </source>
</evidence>